<dbReference type="OrthoDB" id="258731at2"/>
<accession>A0A5C6FEA9</accession>
<evidence type="ECO:0000256" key="1">
    <source>
        <dbReference type="ARBA" id="ARBA00022679"/>
    </source>
</evidence>
<dbReference type="Pfam" id="PF00069">
    <property type="entry name" value="Pkinase"/>
    <property type="match status" value="1"/>
</dbReference>
<keyword evidence="2 5" id="KW-0547">Nucleotide-binding</keyword>
<dbReference type="PANTHER" id="PTHR43289">
    <property type="entry name" value="MITOGEN-ACTIVATED PROTEIN KINASE KINASE KINASE 20-RELATED"/>
    <property type="match status" value="1"/>
</dbReference>
<evidence type="ECO:0000259" key="7">
    <source>
        <dbReference type="PROSITE" id="PS50011"/>
    </source>
</evidence>
<gene>
    <name evidence="8" type="primary">pkn1_3</name>
    <name evidence="8" type="ORF">Poly59_08200</name>
</gene>
<keyword evidence="9" id="KW-1185">Reference proteome</keyword>
<dbReference type="CDD" id="cd14014">
    <property type="entry name" value="STKc_PknB_like"/>
    <property type="match status" value="1"/>
</dbReference>
<dbReference type="InterPro" id="IPR011009">
    <property type="entry name" value="Kinase-like_dom_sf"/>
</dbReference>
<dbReference type="PROSITE" id="PS00108">
    <property type="entry name" value="PROTEIN_KINASE_ST"/>
    <property type="match status" value="1"/>
</dbReference>
<evidence type="ECO:0000256" key="4">
    <source>
        <dbReference type="ARBA" id="ARBA00022840"/>
    </source>
</evidence>
<dbReference type="InterPro" id="IPR000719">
    <property type="entry name" value="Prot_kinase_dom"/>
</dbReference>
<reference evidence="8 9" key="1">
    <citation type="submission" date="2019-02" db="EMBL/GenBank/DDBJ databases">
        <title>Deep-cultivation of Planctomycetes and their phenomic and genomic characterization uncovers novel biology.</title>
        <authorList>
            <person name="Wiegand S."/>
            <person name="Jogler M."/>
            <person name="Boedeker C."/>
            <person name="Pinto D."/>
            <person name="Vollmers J."/>
            <person name="Rivas-Marin E."/>
            <person name="Kohn T."/>
            <person name="Peeters S.H."/>
            <person name="Heuer A."/>
            <person name="Rast P."/>
            <person name="Oberbeckmann S."/>
            <person name="Bunk B."/>
            <person name="Jeske O."/>
            <person name="Meyerdierks A."/>
            <person name="Storesund J.E."/>
            <person name="Kallscheuer N."/>
            <person name="Luecker S."/>
            <person name="Lage O.M."/>
            <person name="Pohl T."/>
            <person name="Merkel B.J."/>
            <person name="Hornburger P."/>
            <person name="Mueller R.-W."/>
            <person name="Bruemmer F."/>
            <person name="Labrenz M."/>
            <person name="Spormann A.M."/>
            <person name="Op Den Camp H."/>
            <person name="Overmann J."/>
            <person name="Amann R."/>
            <person name="Jetten M.S.M."/>
            <person name="Mascher T."/>
            <person name="Medema M.H."/>
            <person name="Devos D.P."/>
            <person name="Kaster A.-K."/>
            <person name="Ovreas L."/>
            <person name="Rohde M."/>
            <person name="Galperin M.Y."/>
            <person name="Jogler C."/>
        </authorList>
    </citation>
    <scope>NUCLEOTIDE SEQUENCE [LARGE SCALE GENOMIC DNA]</scope>
    <source>
        <strain evidence="8 9">Poly59</strain>
    </source>
</reference>
<feature type="domain" description="Protein kinase" evidence="7">
    <location>
        <begin position="81"/>
        <end position="365"/>
    </location>
</feature>
<evidence type="ECO:0000256" key="2">
    <source>
        <dbReference type="ARBA" id="ARBA00022741"/>
    </source>
</evidence>
<keyword evidence="6" id="KW-0472">Membrane</keyword>
<dbReference type="SUPFAM" id="SSF56112">
    <property type="entry name" value="Protein kinase-like (PK-like)"/>
    <property type="match status" value="1"/>
</dbReference>
<dbReference type="Gene3D" id="1.25.40.10">
    <property type="entry name" value="Tetratricopeptide repeat domain"/>
    <property type="match status" value="2"/>
</dbReference>
<dbReference type="EMBL" id="SJPX01000001">
    <property type="protein sequence ID" value="TWU57911.1"/>
    <property type="molecule type" value="Genomic_DNA"/>
</dbReference>
<dbReference type="EC" id="2.7.11.1" evidence="8"/>
<comment type="caution">
    <text evidence="8">The sequence shown here is derived from an EMBL/GenBank/DDBJ whole genome shotgun (WGS) entry which is preliminary data.</text>
</comment>
<evidence type="ECO:0000313" key="9">
    <source>
        <dbReference type="Proteomes" id="UP000317977"/>
    </source>
</evidence>
<evidence type="ECO:0000256" key="5">
    <source>
        <dbReference type="PROSITE-ProRule" id="PRU10141"/>
    </source>
</evidence>
<dbReference type="InterPro" id="IPR011990">
    <property type="entry name" value="TPR-like_helical_dom_sf"/>
</dbReference>
<dbReference type="Gene3D" id="1.10.510.10">
    <property type="entry name" value="Transferase(Phosphotransferase) domain 1"/>
    <property type="match status" value="1"/>
</dbReference>
<sequence length="983" mass="108256">MTHSPDEEEELFFQASQIPVAADRIKYLDVACGGNESLKASVLELLRTEATIDDFMETPVFDVGVMEPANDHSLPNQIGPYQIGETIGRGGFGIVVRGMQTEPYVREVAIKILRSELGGTQVVTRFHSERQTLANLSHTGIAAMYDAGETVQGRPYFVMELVDGIPIDQHFQSVTMTVERFVELIVSVCEAVAHAHLKGIVHRDIKPSNVLVTRGTHQSNTPSQPTVKVIDFGIAKIIDDNIPNLAQTHHGQMLGTPGYMSPEQLTHPKDIDTRADVYGIGALMFRLVAGVSPIEAMGQPIHTIHDAYRLLQQVDPPRPRSCADEKHGAVFPVEIDWIIAKAMERDRERRYASVLEIASDLQKLLHGAAVQAGPPSRLYVARKWIARNWLLTASTLAILLAVSIGGITAAIGLSQAKHALAAEANALERAVTQRDKALAVSDLVARMIGATDIATGHPADYPLRQWLFDFHGEIDGKLDAQPDVEASVRRILGRSFYSCGETRLAFENQSRALALFESQDEPNSVNIASIKVDLALTKFARADFAGAIDEASDALKEPSLPINDQVWAHHVLSRVAYEYGDFQKMYHESKVAHETAVQSSSDSLALMMQLNLSQSLMGGGRIRQANDLSADAMEQFSQMDQPSATDIAFAKRVRGTVLRRMGNYDEAKQLVLEALETDTEVIGPSDRLVSDYVLLSQIERRNAGREASITFAQQAVDIADSLDANRGTASAMAYENMAQLLESVDTGQAITAWTKAIDCKRGLVGSRPELARFLLRLGKLQSRSGHYSMAIDTLDEAFTIVLNSSVREILQDAPKRMDSDQVDTTLVSIGYELIRALIVTDSLDRASVVRESIIARTLSIPSPNANLLLSMVESEWQLQQDNHEGASEHLSTAIRLLAESAGGRSSHMEVTLLGARIALKRSDFSEVEAKLALANKVARNRHSTMQSYRWLIIDHYIHLYELSDQPDKLSQWTAQKLRVELAD</sequence>
<dbReference type="PROSITE" id="PS50011">
    <property type="entry name" value="PROTEIN_KINASE_DOM"/>
    <property type="match status" value="1"/>
</dbReference>
<keyword evidence="6" id="KW-1133">Transmembrane helix</keyword>
<keyword evidence="3 8" id="KW-0418">Kinase</keyword>
<evidence type="ECO:0000256" key="3">
    <source>
        <dbReference type="ARBA" id="ARBA00022777"/>
    </source>
</evidence>
<evidence type="ECO:0000313" key="8">
    <source>
        <dbReference type="EMBL" id="TWU57911.1"/>
    </source>
</evidence>
<dbReference type="Gene3D" id="3.30.200.20">
    <property type="entry name" value="Phosphorylase Kinase, domain 1"/>
    <property type="match status" value="1"/>
</dbReference>
<dbReference type="AlphaFoldDB" id="A0A5C6FEA9"/>
<dbReference type="InterPro" id="IPR017441">
    <property type="entry name" value="Protein_kinase_ATP_BS"/>
</dbReference>
<feature type="binding site" evidence="5">
    <location>
        <position position="111"/>
    </location>
    <ligand>
        <name>ATP</name>
        <dbReference type="ChEBI" id="CHEBI:30616"/>
    </ligand>
</feature>
<name>A0A5C6FEA9_9BACT</name>
<proteinExistence type="predicted"/>
<dbReference type="InterPro" id="IPR019734">
    <property type="entry name" value="TPR_rpt"/>
</dbReference>
<feature type="transmembrane region" description="Helical" evidence="6">
    <location>
        <begin position="389"/>
        <end position="413"/>
    </location>
</feature>
<dbReference type="SUPFAM" id="SSF48452">
    <property type="entry name" value="TPR-like"/>
    <property type="match status" value="2"/>
</dbReference>
<dbReference type="PROSITE" id="PS00107">
    <property type="entry name" value="PROTEIN_KINASE_ATP"/>
    <property type="match status" value="1"/>
</dbReference>
<dbReference type="RefSeq" id="WP_146532724.1">
    <property type="nucleotide sequence ID" value="NZ_SJPX01000001.1"/>
</dbReference>
<keyword evidence="6" id="KW-0812">Transmembrane</keyword>
<dbReference type="SMART" id="SM00028">
    <property type="entry name" value="TPR"/>
    <property type="match status" value="3"/>
</dbReference>
<dbReference type="PANTHER" id="PTHR43289:SF6">
    <property type="entry name" value="SERINE_THREONINE-PROTEIN KINASE NEKL-3"/>
    <property type="match status" value="1"/>
</dbReference>
<keyword evidence="4 5" id="KW-0067">ATP-binding</keyword>
<dbReference type="Proteomes" id="UP000317977">
    <property type="component" value="Unassembled WGS sequence"/>
</dbReference>
<evidence type="ECO:0000256" key="6">
    <source>
        <dbReference type="SAM" id="Phobius"/>
    </source>
</evidence>
<dbReference type="GO" id="GO:0005524">
    <property type="term" value="F:ATP binding"/>
    <property type="evidence" value="ECO:0007669"/>
    <property type="project" value="UniProtKB-UniRule"/>
</dbReference>
<dbReference type="GO" id="GO:0004674">
    <property type="term" value="F:protein serine/threonine kinase activity"/>
    <property type="evidence" value="ECO:0007669"/>
    <property type="project" value="UniProtKB-EC"/>
</dbReference>
<dbReference type="InterPro" id="IPR008271">
    <property type="entry name" value="Ser/Thr_kinase_AS"/>
</dbReference>
<organism evidence="8 9">
    <name type="scientific">Rubripirellula reticaptiva</name>
    <dbReference type="NCBI Taxonomy" id="2528013"/>
    <lineage>
        <taxon>Bacteria</taxon>
        <taxon>Pseudomonadati</taxon>
        <taxon>Planctomycetota</taxon>
        <taxon>Planctomycetia</taxon>
        <taxon>Pirellulales</taxon>
        <taxon>Pirellulaceae</taxon>
        <taxon>Rubripirellula</taxon>
    </lineage>
</organism>
<protein>
    <submittedName>
        <fullName evidence="8">Serine/threonine-protein kinase Pkn1</fullName>
        <ecNumber evidence="8">2.7.11.1</ecNumber>
    </submittedName>
</protein>
<keyword evidence="1 8" id="KW-0808">Transferase</keyword>
<dbReference type="SMART" id="SM00220">
    <property type="entry name" value="S_TKc"/>
    <property type="match status" value="1"/>
</dbReference>